<dbReference type="FunFam" id="1.10.10.60:FF:000141">
    <property type="entry name" value="TetR family transcriptional regulator"/>
    <property type="match status" value="1"/>
</dbReference>
<dbReference type="InterPro" id="IPR001647">
    <property type="entry name" value="HTH_TetR"/>
</dbReference>
<evidence type="ECO:0000256" key="1">
    <source>
        <dbReference type="ARBA" id="ARBA00022491"/>
    </source>
</evidence>
<accession>A0A317N739</accession>
<dbReference type="RefSeq" id="WP_110041224.1">
    <property type="nucleotide sequence ID" value="NZ_QGTL01000017.1"/>
</dbReference>
<evidence type="ECO:0000313" key="7">
    <source>
        <dbReference type="EMBL" id="PWV68702.1"/>
    </source>
</evidence>
<dbReference type="InterPro" id="IPR036271">
    <property type="entry name" value="Tet_transcr_reg_TetR-rel_C_sf"/>
</dbReference>
<feature type="domain" description="HTH tetR-type" evidence="6">
    <location>
        <begin position="8"/>
        <end position="68"/>
    </location>
</feature>
<dbReference type="SUPFAM" id="SSF48498">
    <property type="entry name" value="Tetracyclin repressor-like, C-terminal domain"/>
    <property type="match status" value="1"/>
</dbReference>
<dbReference type="GO" id="GO:0000976">
    <property type="term" value="F:transcription cis-regulatory region binding"/>
    <property type="evidence" value="ECO:0007669"/>
    <property type="project" value="TreeGrafter"/>
</dbReference>
<dbReference type="Pfam" id="PF00440">
    <property type="entry name" value="TetR_N"/>
    <property type="match status" value="1"/>
</dbReference>
<keyword evidence="4" id="KW-0804">Transcription</keyword>
<dbReference type="InterPro" id="IPR009057">
    <property type="entry name" value="Homeodomain-like_sf"/>
</dbReference>
<dbReference type="GO" id="GO:0003700">
    <property type="term" value="F:DNA-binding transcription factor activity"/>
    <property type="evidence" value="ECO:0007669"/>
    <property type="project" value="TreeGrafter"/>
</dbReference>
<dbReference type="Gene3D" id="1.10.357.10">
    <property type="entry name" value="Tetracycline Repressor, domain 2"/>
    <property type="match status" value="1"/>
</dbReference>
<gene>
    <name evidence="7" type="ORF">DFR69_11721</name>
</gene>
<reference evidence="7 8" key="1">
    <citation type="submission" date="2018-05" db="EMBL/GenBank/DDBJ databases">
        <title>Genomic Encyclopedia of Type Strains, Phase IV (KMG-IV): sequencing the most valuable type-strain genomes for metagenomic binning, comparative biology and taxonomic classification.</title>
        <authorList>
            <person name="Goeker M."/>
        </authorList>
    </citation>
    <scope>NUCLEOTIDE SEQUENCE [LARGE SCALE GENOMIC DNA]</scope>
    <source>
        <strain evidence="7 8">DSM 44717</strain>
    </source>
</reference>
<evidence type="ECO:0000256" key="4">
    <source>
        <dbReference type="ARBA" id="ARBA00023163"/>
    </source>
</evidence>
<evidence type="ECO:0000256" key="2">
    <source>
        <dbReference type="ARBA" id="ARBA00023015"/>
    </source>
</evidence>
<dbReference type="PANTHER" id="PTHR30055:SF234">
    <property type="entry name" value="HTH-TYPE TRANSCRIPTIONAL REGULATOR BETI"/>
    <property type="match status" value="1"/>
</dbReference>
<evidence type="ECO:0000313" key="8">
    <source>
        <dbReference type="Proteomes" id="UP000246410"/>
    </source>
</evidence>
<comment type="caution">
    <text evidence="7">The sequence shown here is derived from an EMBL/GenBank/DDBJ whole genome shotgun (WGS) entry which is preliminary data.</text>
</comment>
<evidence type="ECO:0000256" key="5">
    <source>
        <dbReference type="PROSITE-ProRule" id="PRU00335"/>
    </source>
</evidence>
<keyword evidence="1" id="KW-0678">Repressor</keyword>
<dbReference type="AlphaFoldDB" id="A0A317N739"/>
<dbReference type="InterPro" id="IPR050109">
    <property type="entry name" value="HTH-type_TetR-like_transc_reg"/>
</dbReference>
<dbReference type="InterPro" id="IPR039538">
    <property type="entry name" value="BetI_C"/>
</dbReference>
<dbReference type="Proteomes" id="UP000246410">
    <property type="component" value="Unassembled WGS sequence"/>
</dbReference>
<name>A0A317N739_9NOCA</name>
<dbReference type="EMBL" id="QGTL01000017">
    <property type="protein sequence ID" value="PWV68702.1"/>
    <property type="molecule type" value="Genomic_DNA"/>
</dbReference>
<feature type="DNA-binding region" description="H-T-H motif" evidence="5">
    <location>
        <begin position="31"/>
        <end position="50"/>
    </location>
</feature>
<sequence length="189" mass="20186">MPKSVDRAARQEEILRAAATVFADKGFAATRVEDVAAAAGIAKGSVYLYFPSRDSLLAGVFDSYARRSAQVLAEVGDGPALERLERLIRAALAMLAEHPEHARVLLDVWAAKPPIDMVAVYGEYRATITALLREAAAAGTVRDGVDERYAAVIVGAIEGCLIQSLVDPTVSLPDLAEPVVRVCLTGLRR</sequence>
<evidence type="ECO:0000259" key="6">
    <source>
        <dbReference type="PROSITE" id="PS50977"/>
    </source>
</evidence>
<dbReference type="Pfam" id="PF13977">
    <property type="entry name" value="TetR_C_6"/>
    <property type="match status" value="1"/>
</dbReference>
<dbReference type="PRINTS" id="PR00455">
    <property type="entry name" value="HTHTETR"/>
</dbReference>
<keyword evidence="8" id="KW-1185">Reference proteome</keyword>
<protein>
    <submittedName>
        <fullName evidence="7">TetR family transcriptional regulator</fullName>
    </submittedName>
</protein>
<dbReference type="PROSITE" id="PS50977">
    <property type="entry name" value="HTH_TETR_2"/>
    <property type="match status" value="1"/>
</dbReference>
<dbReference type="PANTHER" id="PTHR30055">
    <property type="entry name" value="HTH-TYPE TRANSCRIPTIONAL REGULATOR RUTR"/>
    <property type="match status" value="1"/>
</dbReference>
<keyword evidence="3 5" id="KW-0238">DNA-binding</keyword>
<evidence type="ECO:0000256" key="3">
    <source>
        <dbReference type="ARBA" id="ARBA00023125"/>
    </source>
</evidence>
<dbReference type="GO" id="GO:0045892">
    <property type="term" value="P:negative regulation of DNA-templated transcription"/>
    <property type="evidence" value="ECO:0007669"/>
    <property type="project" value="UniProtKB-ARBA"/>
</dbReference>
<dbReference type="SUPFAM" id="SSF46689">
    <property type="entry name" value="Homeodomain-like"/>
    <property type="match status" value="1"/>
</dbReference>
<proteinExistence type="predicted"/>
<organism evidence="7 8">
    <name type="scientific">Nocardia neocaledoniensis</name>
    <dbReference type="NCBI Taxonomy" id="236511"/>
    <lineage>
        <taxon>Bacteria</taxon>
        <taxon>Bacillati</taxon>
        <taxon>Actinomycetota</taxon>
        <taxon>Actinomycetes</taxon>
        <taxon>Mycobacteriales</taxon>
        <taxon>Nocardiaceae</taxon>
        <taxon>Nocardia</taxon>
    </lineage>
</organism>
<keyword evidence="2" id="KW-0805">Transcription regulation</keyword>